<gene>
    <name evidence="1" type="ORF">RPERSI_LOCUS27871</name>
</gene>
<comment type="caution">
    <text evidence="1">The sequence shown here is derived from an EMBL/GenBank/DDBJ whole genome shotgun (WGS) entry which is preliminary data.</text>
</comment>
<sequence>VTQSIDSQNFSLYFAHNTVQILYSELKIVGAKSLVEPDNLVVENFVEAGKNFVEARSIVNTVRDSVEVGKNLVETKSIVEMRDFEVESFETENFEIKNFEIGNFK</sequence>
<dbReference type="Proteomes" id="UP000789920">
    <property type="component" value="Unassembled WGS sequence"/>
</dbReference>
<evidence type="ECO:0000313" key="1">
    <source>
        <dbReference type="EMBL" id="CAG8830657.1"/>
    </source>
</evidence>
<evidence type="ECO:0000313" key="2">
    <source>
        <dbReference type="Proteomes" id="UP000789920"/>
    </source>
</evidence>
<feature type="non-terminal residue" evidence="1">
    <location>
        <position position="105"/>
    </location>
</feature>
<dbReference type="EMBL" id="CAJVQC010099636">
    <property type="protein sequence ID" value="CAG8830657.1"/>
    <property type="molecule type" value="Genomic_DNA"/>
</dbReference>
<keyword evidence="2" id="KW-1185">Reference proteome</keyword>
<accession>A0ACA9S937</accession>
<proteinExistence type="predicted"/>
<organism evidence="1 2">
    <name type="scientific">Racocetra persica</name>
    <dbReference type="NCBI Taxonomy" id="160502"/>
    <lineage>
        <taxon>Eukaryota</taxon>
        <taxon>Fungi</taxon>
        <taxon>Fungi incertae sedis</taxon>
        <taxon>Mucoromycota</taxon>
        <taxon>Glomeromycotina</taxon>
        <taxon>Glomeromycetes</taxon>
        <taxon>Diversisporales</taxon>
        <taxon>Gigasporaceae</taxon>
        <taxon>Racocetra</taxon>
    </lineage>
</organism>
<feature type="non-terminal residue" evidence="1">
    <location>
        <position position="1"/>
    </location>
</feature>
<name>A0ACA9S937_9GLOM</name>
<protein>
    <submittedName>
        <fullName evidence="1">19685_t:CDS:1</fullName>
    </submittedName>
</protein>
<reference evidence="1" key="1">
    <citation type="submission" date="2021-06" db="EMBL/GenBank/DDBJ databases">
        <authorList>
            <person name="Kallberg Y."/>
            <person name="Tangrot J."/>
            <person name="Rosling A."/>
        </authorList>
    </citation>
    <scope>NUCLEOTIDE SEQUENCE</scope>
    <source>
        <strain evidence="1">MA461A</strain>
    </source>
</reference>